<feature type="compositionally biased region" description="Polar residues" evidence="1">
    <location>
        <begin position="227"/>
        <end position="240"/>
    </location>
</feature>
<name>A0A183FF74_HELPZ</name>
<reference evidence="4" key="2">
    <citation type="submission" date="2019-09" db="UniProtKB">
        <authorList>
            <consortium name="WormBaseParasite"/>
        </authorList>
    </citation>
    <scope>IDENTIFICATION</scope>
</reference>
<evidence type="ECO:0000313" key="4">
    <source>
        <dbReference type="WBParaSite" id="HPBE_0000512901-mRNA-1"/>
    </source>
</evidence>
<organism evidence="3 4">
    <name type="scientific">Heligmosomoides polygyrus</name>
    <name type="common">Parasitic roundworm</name>
    <dbReference type="NCBI Taxonomy" id="6339"/>
    <lineage>
        <taxon>Eukaryota</taxon>
        <taxon>Metazoa</taxon>
        <taxon>Ecdysozoa</taxon>
        <taxon>Nematoda</taxon>
        <taxon>Chromadorea</taxon>
        <taxon>Rhabditida</taxon>
        <taxon>Rhabditina</taxon>
        <taxon>Rhabditomorpha</taxon>
        <taxon>Strongyloidea</taxon>
        <taxon>Heligmosomidae</taxon>
        <taxon>Heligmosomoides</taxon>
    </lineage>
</organism>
<feature type="compositionally biased region" description="Basic and acidic residues" evidence="1">
    <location>
        <begin position="8"/>
        <end position="25"/>
    </location>
</feature>
<evidence type="ECO:0000313" key="3">
    <source>
        <dbReference type="Proteomes" id="UP000050761"/>
    </source>
</evidence>
<keyword evidence="3" id="KW-1185">Reference proteome</keyword>
<sequence length="240" mass="26740">MLPPHKLFGKEDPPIKNDNPPRARTEHAVATTPGNFIFRHIFNDVCLHQDFKLQQLEVLSVTNPTWAARIFLSRKEISARRVADGLAVTRCQQVTANHMFENDEVNGTCYTMTPVLIGDQLLFVLPGTTDLIESSLTTICPYPTRALTIPAQRLLPPNTRTNQAAKAFLFNPPETFFSTVDFSEMAPGPHIARLQQNQQEISNRLSKRGTHGSPSRTPPSRPDSLSATCTRIPPTSSQKE</sequence>
<dbReference type="WBParaSite" id="HPBE_0000512901-mRNA-1">
    <property type="protein sequence ID" value="HPBE_0000512901-mRNA-1"/>
    <property type="gene ID" value="HPBE_0000512901"/>
</dbReference>
<dbReference type="Proteomes" id="UP000050761">
    <property type="component" value="Unassembled WGS sequence"/>
</dbReference>
<accession>A0A183FF74</accession>
<protein>
    <submittedName>
        <fullName evidence="4">FHA domain-containing protein</fullName>
    </submittedName>
</protein>
<proteinExistence type="predicted"/>
<reference evidence="2 3" key="1">
    <citation type="submission" date="2018-11" db="EMBL/GenBank/DDBJ databases">
        <authorList>
            <consortium name="Pathogen Informatics"/>
        </authorList>
    </citation>
    <scope>NUCLEOTIDE SEQUENCE [LARGE SCALE GENOMIC DNA]</scope>
</reference>
<dbReference type="EMBL" id="UZAH01025418">
    <property type="protein sequence ID" value="VDO63498.1"/>
    <property type="molecule type" value="Genomic_DNA"/>
</dbReference>
<dbReference type="SUPFAM" id="SSF161008">
    <property type="entry name" value="Viral glycoprotein ectodomain-like"/>
    <property type="match status" value="1"/>
</dbReference>
<feature type="region of interest" description="Disordered" evidence="1">
    <location>
        <begin position="1"/>
        <end position="25"/>
    </location>
</feature>
<evidence type="ECO:0000256" key="1">
    <source>
        <dbReference type="SAM" id="MobiDB-lite"/>
    </source>
</evidence>
<dbReference type="OrthoDB" id="5875288at2759"/>
<gene>
    <name evidence="2" type="ORF">HPBE_LOCUS5130</name>
</gene>
<feature type="region of interest" description="Disordered" evidence="1">
    <location>
        <begin position="202"/>
        <end position="240"/>
    </location>
</feature>
<evidence type="ECO:0000313" key="2">
    <source>
        <dbReference type="EMBL" id="VDO63498.1"/>
    </source>
</evidence>
<dbReference type="AlphaFoldDB" id="A0A183FF74"/>
<accession>A0A3P8AGJ1</accession>